<keyword evidence="3" id="KW-1185">Reference proteome</keyword>
<dbReference type="SUPFAM" id="SSF52743">
    <property type="entry name" value="Subtilisin-like"/>
    <property type="match status" value="1"/>
</dbReference>
<dbReference type="AlphaFoldDB" id="A0A822XX62"/>
<feature type="region of interest" description="Disordered" evidence="1">
    <location>
        <begin position="1"/>
        <end position="30"/>
    </location>
</feature>
<dbReference type="Gene3D" id="3.40.50.200">
    <property type="entry name" value="Peptidase S8/S53 domain"/>
    <property type="match status" value="1"/>
</dbReference>
<sequence>MAAFPSREPNIITSIRDPQDSPHSWLPSPRQRDLQVRTTTAGFNLTLSGTSMPCPCISGIAGLLRTHHPPRLDSGAPQPLDPPWERRLLYSGS</sequence>
<name>A0A822XX62_NELNU</name>
<organism evidence="2 3">
    <name type="scientific">Nelumbo nucifera</name>
    <name type="common">Sacred lotus</name>
    <dbReference type="NCBI Taxonomy" id="4432"/>
    <lineage>
        <taxon>Eukaryota</taxon>
        <taxon>Viridiplantae</taxon>
        <taxon>Streptophyta</taxon>
        <taxon>Embryophyta</taxon>
        <taxon>Tracheophyta</taxon>
        <taxon>Spermatophyta</taxon>
        <taxon>Magnoliopsida</taxon>
        <taxon>Proteales</taxon>
        <taxon>Nelumbonaceae</taxon>
        <taxon>Nelumbo</taxon>
    </lineage>
</organism>
<comment type="caution">
    <text evidence="2">The sequence shown here is derived from an EMBL/GenBank/DDBJ whole genome shotgun (WGS) entry which is preliminary data.</text>
</comment>
<proteinExistence type="predicted"/>
<dbReference type="EMBL" id="DUZY01000001">
    <property type="protein sequence ID" value="DAD24313.1"/>
    <property type="molecule type" value="Genomic_DNA"/>
</dbReference>
<gene>
    <name evidence="2" type="ORF">HUJ06_025777</name>
</gene>
<reference evidence="2 3" key="1">
    <citation type="journal article" date="2020" name="Mol. Biol. Evol.">
        <title>Distinct Expression and Methylation Patterns for Genes with Different Fates following a Single Whole-Genome Duplication in Flowering Plants.</title>
        <authorList>
            <person name="Shi T."/>
            <person name="Rahmani R.S."/>
            <person name="Gugger P.F."/>
            <person name="Wang M."/>
            <person name="Li H."/>
            <person name="Zhang Y."/>
            <person name="Li Z."/>
            <person name="Wang Q."/>
            <person name="Van de Peer Y."/>
            <person name="Marchal K."/>
            <person name="Chen J."/>
        </authorList>
    </citation>
    <scope>NUCLEOTIDE SEQUENCE [LARGE SCALE GENOMIC DNA]</scope>
    <source>
        <tissue evidence="2">Leaf</tissue>
    </source>
</reference>
<dbReference type="GO" id="GO:0004252">
    <property type="term" value="F:serine-type endopeptidase activity"/>
    <property type="evidence" value="ECO:0007669"/>
    <property type="project" value="InterPro"/>
</dbReference>
<evidence type="ECO:0000313" key="3">
    <source>
        <dbReference type="Proteomes" id="UP000607653"/>
    </source>
</evidence>
<accession>A0A822XX62</accession>
<dbReference type="InterPro" id="IPR036852">
    <property type="entry name" value="Peptidase_S8/S53_dom_sf"/>
</dbReference>
<evidence type="ECO:0000256" key="1">
    <source>
        <dbReference type="SAM" id="MobiDB-lite"/>
    </source>
</evidence>
<protein>
    <submittedName>
        <fullName evidence="2">Uncharacterized protein</fullName>
    </submittedName>
</protein>
<dbReference type="GO" id="GO:0006508">
    <property type="term" value="P:proteolysis"/>
    <property type="evidence" value="ECO:0007669"/>
    <property type="project" value="InterPro"/>
</dbReference>
<evidence type="ECO:0000313" key="2">
    <source>
        <dbReference type="EMBL" id="DAD24313.1"/>
    </source>
</evidence>
<dbReference type="Proteomes" id="UP000607653">
    <property type="component" value="Unassembled WGS sequence"/>
</dbReference>